<gene>
    <name evidence="1" type="ORF">CROQUDRAFT_86720</name>
</gene>
<sequence length="162" mass="18779">MHHCQLLTINPTYHYGQLLANSQLKKPSVIQVDSDSEVEFVGRKRKEREDDEPQLATTKKKNSELDCAWPGLHLKLTELMIWCSKAPEGCKRDIPARTWDDCFAIKYGKRPKTAYTHRRWYHIVRKLALEEWAGDSGVTVKKAVTKFHLAFKQARCEIHQGC</sequence>
<protein>
    <submittedName>
        <fullName evidence="1">Uncharacterized protein</fullName>
    </submittedName>
</protein>
<evidence type="ECO:0000313" key="2">
    <source>
        <dbReference type="Proteomes" id="UP000886653"/>
    </source>
</evidence>
<dbReference type="EMBL" id="MU167213">
    <property type="protein sequence ID" value="KAG0151298.1"/>
    <property type="molecule type" value="Genomic_DNA"/>
</dbReference>
<proteinExistence type="predicted"/>
<dbReference type="OrthoDB" id="10472260at2759"/>
<comment type="caution">
    <text evidence="1">The sequence shown here is derived from an EMBL/GenBank/DDBJ whole genome shotgun (WGS) entry which is preliminary data.</text>
</comment>
<evidence type="ECO:0000313" key="1">
    <source>
        <dbReference type="EMBL" id="KAG0151298.1"/>
    </source>
</evidence>
<keyword evidence="2" id="KW-1185">Reference proteome</keyword>
<reference evidence="1" key="1">
    <citation type="submission" date="2013-11" db="EMBL/GenBank/DDBJ databases">
        <title>Genome sequence of the fusiform rust pathogen reveals effectors for host alternation and coevolution with pine.</title>
        <authorList>
            <consortium name="DOE Joint Genome Institute"/>
            <person name="Smith K."/>
            <person name="Pendleton A."/>
            <person name="Kubisiak T."/>
            <person name="Anderson C."/>
            <person name="Salamov A."/>
            <person name="Aerts A."/>
            <person name="Riley R."/>
            <person name="Clum A."/>
            <person name="Lindquist E."/>
            <person name="Ence D."/>
            <person name="Campbell M."/>
            <person name="Kronenberg Z."/>
            <person name="Feau N."/>
            <person name="Dhillon B."/>
            <person name="Hamelin R."/>
            <person name="Burleigh J."/>
            <person name="Smith J."/>
            <person name="Yandell M."/>
            <person name="Nelson C."/>
            <person name="Grigoriev I."/>
            <person name="Davis J."/>
        </authorList>
    </citation>
    <scope>NUCLEOTIDE SEQUENCE</scope>
    <source>
        <strain evidence="1">G11</strain>
    </source>
</reference>
<dbReference type="Proteomes" id="UP000886653">
    <property type="component" value="Unassembled WGS sequence"/>
</dbReference>
<dbReference type="AlphaFoldDB" id="A0A9P6THZ8"/>
<organism evidence="1 2">
    <name type="scientific">Cronartium quercuum f. sp. fusiforme G11</name>
    <dbReference type="NCBI Taxonomy" id="708437"/>
    <lineage>
        <taxon>Eukaryota</taxon>
        <taxon>Fungi</taxon>
        <taxon>Dikarya</taxon>
        <taxon>Basidiomycota</taxon>
        <taxon>Pucciniomycotina</taxon>
        <taxon>Pucciniomycetes</taxon>
        <taxon>Pucciniales</taxon>
        <taxon>Coleosporiaceae</taxon>
        <taxon>Cronartium</taxon>
    </lineage>
</organism>
<name>A0A9P6THZ8_9BASI</name>
<accession>A0A9P6THZ8</accession>